<sequence>MEKRKYDIKFAAREYESEGKKKTYWTPHGTLFVNEAGRMSIKIDSIPQGKEFDGWFQVFEQQEKRSRDEDF</sequence>
<organism evidence="2">
    <name type="scientific">uncultured Caudovirales phage</name>
    <dbReference type="NCBI Taxonomy" id="2100421"/>
    <lineage>
        <taxon>Viruses</taxon>
        <taxon>Duplodnaviria</taxon>
        <taxon>Heunggongvirae</taxon>
        <taxon>Uroviricota</taxon>
        <taxon>Caudoviricetes</taxon>
        <taxon>Peduoviridae</taxon>
        <taxon>Maltschvirus</taxon>
        <taxon>Maltschvirus maltsch</taxon>
    </lineage>
</organism>
<dbReference type="EMBL" id="LR797413">
    <property type="protein sequence ID" value="CAB4214249.1"/>
    <property type="molecule type" value="Genomic_DNA"/>
</dbReference>
<gene>
    <name evidence="1" type="ORF">UFOVP1102_39</name>
    <name evidence="2" type="ORF">UFOVP1463_34</name>
</gene>
<evidence type="ECO:0000313" key="2">
    <source>
        <dbReference type="EMBL" id="CAB4214249.1"/>
    </source>
</evidence>
<name>A0A6J5SI82_9CAUD</name>
<reference evidence="2" key="1">
    <citation type="submission" date="2020-05" db="EMBL/GenBank/DDBJ databases">
        <authorList>
            <person name="Chiriac C."/>
            <person name="Salcher M."/>
            <person name="Ghai R."/>
            <person name="Kavagutti S V."/>
        </authorList>
    </citation>
    <scope>NUCLEOTIDE SEQUENCE</scope>
</reference>
<proteinExistence type="predicted"/>
<evidence type="ECO:0000313" key="1">
    <source>
        <dbReference type="EMBL" id="CAB4184146.1"/>
    </source>
</evidence>
<accession>A0A6J5SI82</accession>
<protein>
    <submittedName>
        <fullName evidence="2">Uncharacterized protein</fullName>
    </submittedName>
</protein>
<dbReference type="EMBL" id="LR797053">
    <property type="protein sequence ID" value="CAB4184146.1"/>
    <property type="molecule type" value="Genomic_DNA"/>
</dbReference>